<gene>
    <name evidence="7" type="ORF">A11Q_623</name>
</gene>
<dbReference type="Gene3D" id="3.30.565.10">
    <property type="entry name" value="Histidine kinase-like ATPase, C-terminal domain"/>
    <property type="match status" value="1"/>
</dbReference>
<dbReference type="SMART" id="SM00388">
    <property type="entry name" value="HisKA"/>
    <property type="match status" value="1"/>
</dbReference>
<dbReference type="CDD" id="cd00082">
    <property type="entry name" value="HisKA"/>
    <property type="match status" value="1"/>
</dbReference>
<dbReference type="SUPFAM" id="SSF55874">
    <property type="entry name" value="ATPase domain of HSP90 chaperone/DNA topoisomerase II/histidine kinase"/>
    <property type="match status" value="1"/>
</dbReference>
<dbReference type="Pfam" id="PF00072">
    <property type="entry name" value="Response_reg"/>
    <property type="match status" value="1"/>
</dbReference>
<keyword evidence="8" id="KW-1185">Reference proteome</keyword>
<dbReference type="Pfam" id="PF02518">
    <property type="entry name" value="HATPase_c"/>
    <property type="match status" value="1"/>
</dbReference>
<dbReference type="InterPro" id="IPR005467">
    <property type="entry name" value="His_kinase_dom"/>
</dbReference>
<feature type="domain" description="Histidine kinase" evidence="5">
    <location>
        <begin position="158"/>
        <end position="368"/>
    </location>
</feature>
<name>M4V6K8_9BACT</name>
<dbReference type="RefSeq" id="WP_015469333.1">
    <property type="nucleotide sequence ID" value="NC_020813.1"/>
</dbReference>
<dbReference type="CDD" id="cd17569">
    <property type="entry name" value="REC_HupR-like"/>
    <property type="match status" value="1"/>
</dbReference>
<dbReference type="HOGENOM" id="CLU_000445_114_72_7"/>
<dbReference type="Proteomes" id="UP000012040">
    <property type="component" value="Chromosome"/>
</dbReference>
<dbReference type="Gene3D" id="1.10.287.130">
    <property type="match status" value="1"/>
</dbReference>
<sequence length="368" mass="41770">METLKPTLLCIDDESDNLEALERLFRKKYEVLKATSAQKAFEILDTRLDVSVIISDQRMPVITGVEFLEKSILSHPHTSRILLTGYTDIESVIEAVNKGQIFRYMTKPWDPVDLINTVDKAYEQYALKTQLIQKNQDLQKALLELQNLDKAKNQFMILINHELKTPLTTILSFGELLKETELSEEQTLFINRIMKSSEKLKNIVEDVLLIVKGEIGLIPVKKDLVRTDWFLQNIPTEVKASLQAKQQTLKLVSELEQIEVDQQLTLIALGRALHNATKFGLAESQITVSIDSDPTYRVILAVENQGPQISAQLIEKIMQPFRLDENIMNHSVGMGLGLSICSTLMKCQNASLKVVNTPKGVRTYFLFK</sequence>
<evidence type="ECO:0000256" key="2">
    <source>
        <dbReference type="ARBA" id="ARBA00012438"/>
    </source>
</evidence>
<dbReference type="InterPro" id="IPR001789">
    <property type="entry name" value="Sig_transdc_resp-reg_receiver"/>
</dbReference>
<dbReference type="Pfam" id="PF00512">
    <property type="entry name" value="HisKA"/>
    <property type="match status" value="1"/>
</dbReference>
<dbReference type="InterPro" id="IPR003594">
    <property type="entry name" value="HATPase_dom"/>
</dbReference>
<evidence type="ECO:0000256" key="3">
    <source>
        <dbReference type="ARBA" id="ARBA00022553"/>
    </source>
</evidence>
<dbReference type="eggNOG" id="COG3437">
    <property type="taxonomic scope" value="Bacteria"/>
</dbReference>
<dbReference type="PROSITE" id="PS50110">
    <property type="entry name" value="RESPONSE_REGULATORY"/>
    <property type="match status" value="1"/>
</dbReference>
<comment type="catalytic activity">
    <reaction evidence="1">
        <text>ATP + protein L-histidine = ADP + protein N-phospho-L-histidine.</text>
        <dbReference type="EC" id="2.7.13.3"/>
    </reaction>
</comment>
<dbReference type="AlphaFoldDB" id="M4V6K8"/>
<protein>
    <recommendedName>
        <fullName evidence="2">histidine kinase</fullName>
        <ecNumber evidence="2">2.7.13.3</ecNumber>
    </recommendedName>
</protein>
<dbReference type="EC" id="2.7.13.3" evidence="2"/>
<evidence type="ECO:0000313" key="7">
    <source>
        <dbReference type="EMBL" id="AGH94843.1"/>
    </source>
</evidence>
<evidence type="ECO:0000259" key="5">
    <source>
        <dbReference type="PROSITE" id="PS50109"/>
    </source>
</evidence>
<dbReference type="PANTHER" id="PTHR43547">
    <property type="entry name" value="TWO-COMPONENT HISTIDINE KINASE"/>
    <property type="match status" value="1"/>
</dbReference>
<evidence type="ECO:0000256" key="1">
    <source>
        <dbReference type="ARBA" id="ARBA00000085"/>
    </source>
</evidence>
<evidence type="ECO:0000256" key="4">
    <source>
        <dbReference type="PROSITE-ProRule" id="PRU00169"/>
    </source>
</evidence>
<proteinExistence type="predicted"/>
<dbReference type="SUPFAM" id="SSF52172">
    <property type="entry name" value="CheY-like"/>
    <property type="match status" value="1"/>
</dbReference>
<feature type="domain" description="Response regulatory" evidence="6">
    <location>
        <begin position="7"/>
        <end position="122"/>
    </location>
</feature>
<evidence type="ECO:0000259" key="6">
    <source>
        <dbReference type="PROSITE" id="PS50110"/>
    </source>
</evidence>
<keyword evidence="3 4" id="KW-0597">Phosphoprotein</keyword>
<dbReference type="InterPro" id="IPR036890">
    <property type="entry name" value="HATPase_C_sf"/>
</dbReference>
<dbReference type="eggNOG" id="COG2205">
    <property type="taxonomic scope" value="Bacteria"/>
</dbReference>
<dbReference type="STRING" id="1184267.A11Q_623"/>
<dbReference type="PANTHER" id="PTHR43547:SF2">
    <property type="entry name" value="HYBRID SIGNAL TRANSDUCTION HISTIDINE KINASE C"/>
    <property type="match status" value="1"/>
</dbReference>
<feature type="modified residue" description="4-aspartylphosphate" evidence="4">
    <location>
        <position position="56"/>
    </location>
</feature>
<dbReference type="Gene3D" id="3.40.50.2300">
    <property type="match status" value="1"/>
</dbReference>
<dbReference type="KEGG" id="bex:A11Q_623"/>
<evidence type="ECO:0000313" key="8">
    <source>
        <dbReference type="Proteomes" id="UP000012040"/>
    </source>
</evidence>
<dbReference type="EMBL" id="CP003537">
    <property type="protein sequence ID" value="AGH94843.1"/>
    <property type="molecule type" value="Genomic_DNA"/>
</dbReference>
<dbReference type="InterPro" id="IPR011006">
    <property type="entry name" value="CheY-like_superfamily"/>
</dbReference>
<dbReference type="InterPro" id="IPR003661">
    <property type="entry name" value="HisK_dim/P_dom"/>
</dbReference>
<dbReference type="PROSITE" id="PS50109">
    <property type="entry name" value="HIS_KIN"/>
    <property type="match status" value="1"/>
</dbReference>
<dbReference type="SMART" id="SM00448">
    <property type="entry name" value="REC"/>
    <property type="match status" value="1"/>
</dbReference>
<dbReference type="GO" id="GO:0000155">
    <property type="term" value="F:phosphorelay sensor kinase activity"/>
    <property type="evidence" value="ECO:0007669"/>
    <property type="project" value="InterPro"/>
</dbReference>
<dbReference type="PATRIC" id="fig|1184267.3.peg.633"/>
<organism evidence="7 8">
    <name type="scientific">Pseudobdellovibrio exovorus JSS</name>
    <dbReference type="NCBI Taxonomy" id="1184267"/>
    <lineage>
        <taxon>Bacteria</taxon>
        <taxon>Pseudomonadati</taxon>
        <taxon>Bdellovibrionota</taxon>
        <taxon>Bdellovibrionia</taxon>
        <taxon>Bdellovibrionales</taxon>
        <taxon>Pseudobdellovibrionaceae</taxon>
        <taxon>Pseudobdellovibrio</taxon>
    </lineage>
</organism>
<accession>M4V6K8</accession>
<dbReference type="OrthoDB" id="5288940at2"/>
<reference evidence="7 8" key="1">
    <citation type="journal article" date="2013" name="ISME J.">
        <title>By their genes ye shall know them: genomic signatures of predatory bacteria.</title>
        <authorList>
            <person name="Pasternak Z."/>
            <person name="Pietrokovski S."/>
            <person name="Rotem O."/>
            <person name="Gophna U."/>
            <person name="Lurie-Weinberger M.N."/>
            <person name="Jurkevitch E."/>
        </authorList>
    </citation>
    <scope>NUCLEOTIDE SEQUENCE [LARGE SCALE GENOMIC DNA]</scope>
    <source>
        <strain evidence="7 8">JSS</strain>
    </source>
</reference>